<protein>
    <submittedName>
        <fullName evidence="1">IQ motif containing K</fullName>
    </submittedName>
</protein>
<sequence>MANGDKKSLWEQVCEAFEAEQLSPPHGKWREKDPTAVEIHENPATGYLRKNVFPMLLPSLEALLREGQKYGWFERGKSACLPYVFLIKWLYNHNPQRQGQGHLNFCDIPFVKDFLSNHPRHHIPLFLLLSEEEAAVLIQSFWRGYKIRVRPDVQELRQWQREQREYLDIRRTVAEFWRRQESRLSLMMMNVPESAPMMTHEASE</sequence>
<reference evidence="1" key="2">
    <citation type="submission" date="2016-06" db="EMBL/GenBank/DDBJ databases">
        <title>The genome of a short-lived fish provides insights into sex chromosome evolution and the genetic control of aging.</title>
        <authorList>
            <person name="Reichwald K."/>
            <person name="Felder M."/>
            <person name="Petzold A."/>
            <person name="Koch P."/>
            <person name="Groth M."/>
            <person name="Platzer M."/>
        </authorList>
    </citation>
    <scope>NUCLEOTIDE SEQUENCE</scope>
    <source>
        <tissue evidence="1">Brain</tissue>
    </source>
</reference>
<dbReference type="PANTHER" id="PTHR34927:SF1">
    <property type="entry name" value="IQ DOMAIN-CONTAINING PROTEIN K"/>
    <property type="match status" value="1"/>
</dbReference>
<dbReference type="EMBL" id="HADX01011942">
    <property type="protein sequence ID" value="SBP34174.1"/>
    <property type="molecule type" value="Transcribed_RNA"/>
</dbReference>
<dbReference type="Gene3D" id="1.20.5.190">
    <property type="match status" value="1"/>
</dbReference>
<dbReference type="AlphaFoldDB" id="A0A1A7YVG4"/>
<accession>A0A1A7YVG4</accession>
<evidence type="ECO:0000313" key="1">
    <source>
        <dbReference type="EMBL" id="SBP34174.1"/>
    </source>
</evidence>
<dbReference type="PROSITE" id="PS50096">
    <property type="entry name" value="IQ"/>
    <property type="match status" value="1"/>
</dbReference>
<name>A0A1A7YVG4_9TELE</name>
<dbReference type="Pfam" id="PF00612">
    <property type="entry name" value="IQ"/>
    <property type="match status" value="1"/>
</dbReference>
<dbReference type="InterPro" id="IPR043408">
    <property type="entry name" value="IQCK"/>
</dbReference>
<proteinExistence type="predicted"/>
<gene>
    <name evidence="1" type="primary">IQCK</name>
</gene>
<reference evidence="1" key="1">
    <citation type="submission" date="2016-05" db="EMBL/GenBank/DDBJ databases">
        <authorList>
            <person name="Lavstsen T."/>
            <person name="Jespersen J.S."/>
        </authorList>
    </citation>
    <scope>NUCLEOTIDE SEQUENCE</scope>
    <source>
        <tissue evidence="1">Brain</tissue>
    </source>
</reference>
<dbReference type="PANTHER" id="PTHR34927">
    <property type="entry name" value="IQ DOMAIN-CONTAINING PROTEIN K"/>
    <property type="match status" value="1"/>
</dbReference>
<dbReference type="InterPro" id="IPR000048">
    <property type="entry name" value="IQ_motif_EF-hand-BS"/>
</dbReference>
<organism evidence="1">
    <name type="scientific">Iconisemion striatum</name>
    <dbReference type="NCBI Taxonomy" id="60296"/>
    <lineage>
        <taxon>Eukaryota</taxon>
        <taxon>Metazoa</taxon>
        <taxon>Chordata</taxon>
        <taxon>Craniata</taxon>
        <taxon>Vertebrata</taxon>
        <taxon>Euteleostomi</taxon>
        <taxon>Actinopterygii</taxon>
        <taxon>Neopterygii</taxon>
        <taxon>Teleostei</taxon>
        <taxon>Neoteleostei</taxon>
        <taxon>Acanthomorphata</taxon>
        <taxon>Ovalentaria</taxon>
        <taxon>Atherinomorphae</taxon>
        <taxon>Cyprinodontiformes</taxon>
        <taxon>Nothobranchiidae</taxon>
        <taxon>Iconisemion</taxon>
    </lineage>
</organism>
<dbReference type="CDD" id="cd23767">
    <property type="entry name" value="IQCD"/>
    <property type="match status" value="1"/>
</dbReference>